<comment type="caution">
    <text evidence="6">The sequence shown here is derived from an EMBL/GenBank/DDBJ whole genome shotgun (WGS) entry which is preliminary data.</text>
</comment>
<evidence type="ECO:0000259" key="5">
    <source>
        <dbReference type="PROSITE" id="PS50865"/>
    </source>
</evidence>
<evidence type="ECO:0000256" key="3">
    <source>
        <dbReference type="ARBA" id="ARBA00022833"/>
    </source>
</evidence>
<evidence type="ECO:0000256" key="2">
    <source>
        <dbReference type="ARBA" id="ARBA00022771"/>
    </source>
</evidence>
<dbReference type="Proteomes" id="UP001174934">
    <property type="component" value="Unassembled WGS sequence"/>
</dbReference>
<protein>
    <recommendedName>
        <fullName evidence="5">MYND-type domain-containing protein</fullName>
    </recommendedName>
</protein>
<keyword evidence="2 4" id="KW-0863">Zinc-finger</keyword>
<proteinExistence type="predicted"/>
<name>A0AA39T2H0_9PEZI</name>
<evidence type="ECO:0000313" key="6">
    <source>
        <dbReference type="EMBL" id="KAK0612796.1"/>
    </source>
</evidence>
<reference evidence="6" key="1">
    <citation type="submission" date="2023-06" db="EMBL/GenBank/DDBJ databases">
        <title>Genome-scale phylogeny and comparative genomics of the fungal order Sordariales.</title>
        <authorList>
            <consortium name="Lawrence Berkeley National Laboratory"/>
            <person name="Hensen N."/>
            <person name="Bonometti L."/>
            <person name="Westerberg I."/>
            <person name="Brannstrom I.O."/>
            <person name="Guillou S."/>
            <person name="Cros-Aarteil S."/>
            <person name="Calhoun S."/>
            <person name="Haridas S."/>
            <person name="Kuo A."/>
            <person name="Mondo S."/>
            <person name="Pangilinan J."/>
            <person name="Riley R."/>
            <person name="LaButti K."/>
            <person name="Andreopoulos B."/>
            <person name="Lipzen A."/>
            <person name="Chen C."/>
            <person name="Yanf M."/>
            <person name="Daum C."/>
            <person name="Ng V."/>
            <person name="Clum A."/>
            <person name="Steindorff A."/>
            <person name="Ohm R."/>
            <person name="Martin F."/>
            <person name="Silar P."/>
            <person name="Natvig D."/>
            <person name="Lalanne C."/>
            <person name="Gautier V."/>
            <person name="Ament-velasquez S.L."/>
            <person name="Kruys A."/>
            <person name="Hutchinson M.I."/>
            <person name="Powell A.J."/>
            <person name="Barry K."/>
            <person name="Miller A.N."/>
            <person name="Grigoriev I.V."/>
            <person name="Debuchy R."/>
            <person name="Gladieux P."/>
            <person name="Thoren M.H."/>
            <person name="Johannesson H."/>
        </authorList>
    </citation>
    <scope>NUCLEOTIDE SEQUENCE</scope>
    <source>
        <strain evidence="6">SMH3391-2</strain>
    </source>
</reference>
<keyword evidence="1" id="KW-0479">Metal-binding</keyword>
<dbReference type="PROSITE" id="PS50865">
    <property type="entry name" value="ZF_MYND_2"/>
    <property type="match status" value="1"/>
</dbReference>
<dbReference type="GO" id="GO:0008270">
    <property type="term" value="F:zinc ion binding"/>
    <property type="evidence" value="ECO:0007669"/>
    <property type="project" value="UniProtKB-KW"/>
</dbReference>
<evidence type="ECO:0000256" key="4">
    <source>
        <dbReference type="PROSITE-ProRule" id="PRU00134"/>
    </source>
</evidence>
<keyword evidence="3" id="KW-0862">Zinc</keyword>
<dbReference type="Pfam" id="PF01753">
    <property type="entry name" value="zf-MYND"/>
    <property type="match status" value="1"/>
</dbReference>
<sequence length="444" mass="48671">MESKDFGMFGKVTTFSIDPSMDLDSVIKSLASLDPAFDPPPVVQSPTSAATRGSPTLPAELAFGTKDCANCGQSNATLSCGGCFMAEIAQIRVWYCGKGCQRQHWSKHKKSCRARQKLARAVEVINQLWTAVEMATFLSQIEFQGEKNGIITIRQKKVRPDPLGWTGLPIIRNVSSLFPAGTSDDIQRAVLFDHTCNEVIIFGRQLLDIFIKPVCKEMQQVSVMTKNHALRVQCLDDQHNGIGHNPILVTLPTTEKFVIDFTGAQYGWKERLYTWDTYTTHRATPVGPVTPLITRATYDALPGIVNCAPNSLQKASILIRDFAIKGMTAGCNVFLQTCGFSADALLSLPKADFDKGCGDLVSLAKGGLDGALQDLQRRGIGRVFYYDMGFNIAATMTDADVQKWKEVWLTEEEMASAKGNVNALKDTWITKMLDSGLGALLAGR</sequence>
<dbReference type="AlphaFoldDB" id="A0AA39T2H0"/>
<dbReference type="SUPFAM" id="SSF144232">
    <property type="entry name" value="HIT/MYND zinc finger-like"/>
    <property type="match status" value="1"/>
</dbReference>
<evidence type="ECO:0000256" key="1">
    <source>
        <dbReference type="ARBA" id="ARBA00022723"/>
    </source>
</evidence>
<feature type="domain" description="MYND-type" evidence="5">
    <location>
        <begin position="68"/>
        <end position="112"/>
    </location>
</feature>
<keyword evidence="7" id="KW-1185">Reference proteome</keyword>
<accession>A0AA39T2H0</accession>
<dbReference type="EMBL" id="JAULSR010000008">
    <property type="protein sequence ID" value="KAK0612796.1"/>
    <property type="molecule type" value="Genomic_DNA"/>
</dbReference>
<gene>
    <name evidence="6" type="ORF">B0T17DRAFT_384534</name>
</gene>
<evidence type="ECO:0000313" key="7">
    <source>
        <dbReference type="Proteomes" id="UP001174934"/>
    </source>
</evidence>
<organism evidence="6 7">
    <name type="scientific">Bombardia bombarda</name>
    <dbReference type="NCBI Taxonomy" id="252184"/>
    <lineage>
        <taxon>Eukaryota</taxon>
        <taxon>Fungi</taxon>
        <taxon>Dikarya</taxon>
        <taxon>Ascomycota</taxon>
        <taxon>Pezizomycotina</taxon>
        <taxon>Sordariomycetes</taxon>
        <taxon>Sordariomycetidae</taxon>
        <taxon>Sordariales</taxon>
        <taxon>Lasiosphaeriaceae</taxon>
        <taxon>Bombardia</taxon>
    </lineage>
</organism>
<dbReference type="Gene3D" id="6.10.140.2220">
    <property type="match status" value="1"/>
</dbReference>
<dbReference type="InterPro" id="IPR002893">
    <property type="entry name" value="Znf_MYND"/>
</dbReference>